<sequence>MVQSNLLFGSFLVKENLIGGIAFGGVMALVMTIMDRYFRKNKSLEKNSTVKQQSTIEMPFSYEKTYQLCKESVMYLHKAKVKEENLEEGFILVRTGINIRTWGEVIKMTVSSIENERTLVTIVSKPFVITTMVDYGKNLENVKIISEYLEPVKV</sequence>
<keyword evidence="1" id="KW-1133">Transmembrane helix</keyword>
<dbReference type="KEGG" id="bwh:A9C19_13610"/>
<dbReference type="OrthoDB" id="2840289at2"/>
<evidence type="ECO:0000313" key="2">
    <source>
        <dbReference type="EMBL" id="APH05700.1"/>
    </source>
</evidence>
<keyword evidence="3" id="KW-1185">Reference proteome</keyword>
<proteinExistence type="predicted"/>
<evidence type="ECO:0000256" key="1">
    <source>
        <dbReference type="SAM" id="Phobius"/>
    </source>
</evidence>
<protein>
    <submittedName>
        <fullName evidence="2">Uncharacterized protein</fullName>
    </submittedName>
</protein>
<keyword evidence="1" id="KW-0472">Membrane</keyword>
<dbReference type="RefSeq" id="WP_072580493.1">
    <property type="nucleotide sequence ID" value="NZ_CP016020.1"/>
</dbReference>
<organism evidence="2 3">
    <name type="scientific">Bacillus weihaiensis</name>
    <dbReference type="NCBI Taxonomy" id="1547283"/>
    <lineage>
        <taxon>Bacteria</taxon>
        <taxon>Bacillati</taxon>
        <taxon>Bacillota</taxon>
        <taxon>Bacilli</taxon>
        <taxon>Bacillales</taxon>
        <taxon>Bacillaceae</taxon>
        <taxon>Bacillus</taxon>
    </lineage>
</organism>
<reference evidence="2 3" key="1">
    <citation type="journal article" date="2016" name="Sci. Rep.">
        <title>Complete genome sequence and transcriptomic analysis of a novel marine strain Bacillus weihaiensis reveals the mechanism of brown algae degradation.</title>
        <authorList>
            <person name="Zhu Y."/>
            <person name="Chen P."/>
            <person name="Bao Y."/>
            <person name="Men Y."/>
            <person name="Zeng Y."/>
            <person name="Yang J."/>
            <person name="Sun J."/>
            <person name="Sun Y."/>
        </authorList>
    </citation>
    <scope>NUCLEOTIDE SEQUENCE [LARGE SCALE GENOMIC DNA]</scope>
    <source>
        <strain evidence="2 3">Alg07</strain>
    </source>
</reference>
<dbReference type="AlphaFoldDB" id="A0A1L3MTT3"/>
<dbReference type="Proteomes" id="UP000181936">
    <property type="component" value="Chromosome"/>
</dbReference>
<name>A0A1L3MTT3_9BACI</name>
<gene>
    <name evidence="2" type="ORF">A9C19_13610</name>
</gene>
<evidence type="ECO:0000313" key="3">
    <source>
        <dbReference type="Proteomes" id="UP000181936"/>
    </source>
</evidence>
<dbReference type="EMBL" id="CP016020">
    <property type="protein sequence ID" value="APH05700.1"/>
    <property type="molecule type" value="Genomic_DNA"/>
</dbReference>
<feature type="transmembrane region" description="Helical" evidence="1">
    <location>
        <begin position="17"/>
        <end position="38"/>
    </location>
</feature>
<keyword evidence="1" id="KW-0812">Transmembrane</keyword>
<accession>A0A1L3MTT3</accession>